<evidence type="ECO:0000313" key="1">
    <source>
        <dbReference type="EMBL" id="RXQ95721.1"/>
    </source>
</evidence>
<comment type="caution">
    <text evidence="1">The sequence shown here is derived from an EMBL/GenBank/DDBJ whole genome shotgun (WGS) entry which is preliminary data.</text>
</comment>
<dbReference type="AlphaFoldDB" id="A0A4Q1JMI4"/>
<accession>A0A4Q1JMI4</accession>
<dbReference type="OrthoDB" id="1467836at2"/>
<dbReference type="RefSeq" id="WP_129254060.1">
    <property type="nucleotide sequence ID" value="NZ_SAXA01000005.1"/>
</dbReference>
<proteinExistence type="predicted"/>
<name>A0A4Q1JMI4_9BACT</name>
<gene>
    <name evidence="1" type="ORF">EO244_07615</name>
</gene>
<sequence length="94" mass="10318">MTSNKYDDLFSEADAAFDATYQNELAELKGMSKEEITAVCPDTTAEKTYMALIALVEKASKQNLSQAQLIERIKALGEIGIKLAMKVPSFAKLL</sequence>
<dbReference type="EMBL" id="SAXA01000005">
    <property type="protein sequence ID" value="RXQ95721.1"/>
    <property type="molecule type" value="Genomic_DNA"/>
</dbReference>
<dbReference type="Proteomes" id="UP000289703">
    <property type="component" value="Unassembled WGS sequence"/>
</dbReference>
<keyword evidence="2" id="KW-1185">Reference proteome</keyword>
<organism evidence="1 2">
    <name type="scientific">Ancylomarina salipaludis</name>
    <dbReference type="NCBI Taxonomy" id="2501299"/>
    <lineage>
        <taxon>Bacteria</taxon>
        <taxon>Pseudomonadati</taxon>
        <taxon>Bacteroidota</taxon>
        <taxon>Bacteroidia</taxon>
        <taxon>Marinilabiliales</taxon>
        <taxon>Marinifilaceae</taxon>
        <taxon>Ancylomarina</taxon>
    </lineage>
</organism>
<reference evidence="1 2" key="1">
    <citation type="submission" date="2019-01" db="EMBL/GenBank/DDBJ databases">
        <title>Ancylomarina salipaludis sp. nov., isolated from a salt marsh.</title>
        <authorList>
            <person name="Yoon J.-H."/>
        </authorList>
    </citation>
    <scope>NUCLEOTIDE SEQUENCE [LARGE SCALE GENOMIC DNA]</scope>
    <source>
        <strain evidence="1 2">SHSM-M15</strain>
    </source>
</reference>
<protein>
    <submittedName>
        <fullName evidence="1">Uncharacterized protein</fullName>
    </submittedName>
</protein>
<evidence type="ECO:0000313" key="2">
    <source>
        <dbReference type="Proteomes" id="UP000289703"/>
    </source>
</evidence>